<dbReference type="GeneID" id="63782015"/>
<keyword evidence="8" id="KW-1185">Reference proteome</keyword>
<name>A0A1Y2EEE1_9PEZI</name>
<dbReference type="FunFam" id="1.10.10.10:FF:000260">
    <property type="entry name" value="Forkhead transcription factor (Sep1)"/>
    <property type="match status" value="1"/>
</dbReference>
<evidence type="ECO:0000313" key="8">
    <source>
        <dbReference type="Proteomes" id="UP000193689"/>
    </source>
</evidence>
<evidence type="ECO:0000256" key="1">
    <source>
        <dbReference type="ARBA" id="ARBA00004123"/>
    </source>
</evidence>
<sequence>MAKPTRFAGANEPLQIYQDNTGHDFFDQHAPPSMSRALMPTTFGKQNSPRRALQTSSNGNVVFNPPNGPMHQNSPFKATGASPLTPLKSHGNKMNSVSLMPPNMNGQTTDSMQKKQPLMSRFKTVVQKPAVDAHLNYGKENVHPTLYPAPPAPAPFNINLENYYKAPGKRSLLEAAQIKEARPAKKMQLDESGLPRHDSFPAITDDGSKPGHSYAQLIGMAILRAPNRRLTLSQIYKWISDTFSFYNANDAGWQNSIRHNLSLNKAFIKQERPKDDPGKGNYWAIEPGMELQFMKERPARKSATSAENVPVMSTRLEPAHLEPHAFHDGFPGPSLPPPLLPAQSTLYPQHSVPSNAPATTAPEVSSDATIPLSDNVTPEEQVDKTEPEGSMDNSMYSPLPAAMHSSPPMPRHMEHRSNTPPPVSRNPASSGARTHKRKFASMDGSLDDSGYISSLESSAMRPNQGSRVLTSEADRPRIKRGRAEEEIARLRASSYDSPTKARSYGFAPPSSSPLRRANESSQMLPPLTPAVKIKAPPKPPPSVSPNTNLRMHRDKVNHMLNSPLRRVSNLSEDVAPWSPAFNIDDTLFSFNDFVNEGPDFDIFQDGSLESFFASADNGSPVKRSVKRMRMDRAHSTSCLGDITNSASSKSVTSGPYLKVPQQSFPLTYDTPSKVFEGLSSPSKFFLQSPIAARATPSAKQADWTNLDDFATRLFEENEENCPGLDILQGFERIGGNTTSNGPSKSSKPVLGRSFTTTF</sequence>
<keyword evidence="2 4" id="KW-0238">DNA-binding</keyword>
<dbReference type="GO" id="GO:0000978">
    <property type="term" value="F:RNA polymerase II cis-regulatory region sequence-specific DNA binding"/>
    <property type="evidence" value="ECO:0007669"/>
    <property type="project" value="TreeGrafter"/>
</dbReference>
<dbReference type="AlphaFoldDB" id="A0A1Y2EEE1"/>
<evidence type="ECO:0000256" key="5">
    <source>
        <dbReference type="SAM" id="MobiDB-lite"/>
    </source>
</evidence>
<protein>
    <recommendedName>
        <fullName evidence="6">Fork-head domain-containing protein</fullName>
    </recommendedName>
</protein>
<dbReference type="InterPro" id="IPR001766">
    <property type="entry name" value="Fork_head_dom"/>
</dbReference>
<keyword evidence="3 4" id="KW-0539">Nucleus</keyword>
<dbReference type="PROSITE" id="PS00658">
    <property type="entry name" value="FORK_HEAD_2"/>
    <property type="match status" value="1"/>
</dbReference>
<gene>
    <name evidence="7" type="ORF">BCR38DRAFT_95847</name>
</gene>
<dbReference type="OrthoDB" id="5954824at2759"/>
<dbReference type="STRING" id="1141098.A0A1Y2EEE1"/>
<dbReference type="Pfam" id="PF00250">
    <property type="entry name" value="Forkhead"/>
    <property type="match status" value="1"/>
</dbReference>
<evidence type="ECO:0000256" key="3">
    <source>
        <dbReference type="ARBA" id="ARBA00023242"/>
    </source>
</evidence>
<accession>A0A1Y2EEE1</accession>
<comment type="subcellular location">
    <subcellularLocation>
        <location evidence="1 4">Nucleus</location>
    </subcellularLocation>
</comment>
<dbReference type="Proteomes" id="UP000193689">
    <property type="component" value="Unassembled WGS sequence"/>
</dbReference>
<dbReference type="InterPro" id="IPR050211">
    <property type="entry name" value="FOX_domain-containing"/>
</dbReference>
<feature type="region of interest" description="Disordered" evidence="5">
    <location>
        <begin position="493"/>
        <end position="549"/>
    </location>
</feature>
<organism evidence="7 8">
    <name type="scientific">Pseudomassariella vexata</name>
    <dbReference type="NCBI Taxonomy" id="1141098"/>
    <lineage>
        <taxon>Eukaryota</taxon>
        <taxon>Fungi</taxon>
        <taxon>Dikarya</taxon>
        <taxon>Ascomycota</taxon>
        <taxon>Pezizomycotina</taxon>
        <taxon>Sordariomycetes</taxon>
        <taxon>Xylariomycetidae</taxon>
        <taxon>Amphisphaeriales</taxon>
        <taxon>Pseudomassariaceae</taxon>
        <taxon>Pseudomassariella</taxon>
    </lineage>
</organism>
<feature type="region of interest" description="Disordered" evidence="5">
    <location>
        <begin position="323"/>
        <end position="476"/>
    </location>
</feature>
<dbReference type="PROSITE" id="PS50039">
    <property type="entry name" value="FORK_HEAD_3"/>
    <property type="match status" value="1"/>
</dbReference>
<dbReference type="InParanoid" id="A0A1Y2EEE1"/>
<dbReference type="GO" id="GO:0005634">
    <property type="term" value="C:nucleus"/>
    <property type="evidence" value="ECO:0007669"/>
    <property type="project" value="UniProtKB-SubCell"/>
</dbReference>
<comment type="caution">
    <text evidence="7">The sequence shown here is derived from an EMBL/GenBank/DDBJ whole genome shotgun (WGS) entry which is preliminary data.</text>
</comment>
<feature type="compositionally biased region" description="Polar residues" evidence="5">
    <location>
        <begin position="735"/>
        <end position="746"/>
    </location>
</feature>
<dbReference type="InterPro" id="IPR030456">
    <property type="entry name" value="TF_fork_head_CS_2"/>
</dbReference>
<feature type="DNA-binding region" description="Fork-head" evidence="4">
    <location>
        <begin position="209"/>
        <end position="303"/>
    </location>
</feature>
<dbReference type="GO" id="GO:0001228">
    <property type="term" value="F:DNA-binding transcription activator activity, RNA polymerase II-specific"/>
    <property type="evidence" value="ECO:0007669"/>
    <property type="project" value="UniProtKB-ARBA"/>
</dbReference>
<dbReference type="Gene3D" id="1.10.10.10">
    <property type="entry name" value="Winged helix-like DNA-binding domain superfamily/Winged helix DNA-binding domain"/>
    <property type="match status" value="1"/>
</dbReference>
<dbReference type="PANTHER" id="PTHR11829">
    <property type="entry name" value="FORKHEAD BOX PROTEIN"/>
    <property type="match status" value="1"/>
</dbReference>
<dbReference type="InterPro" id="IPR036390">
    <property type="entry name" value="WH_DNA-bd_sf"/>
</dbReference>
<feature type="compositionally biased region" description="Polar residues" evidence="5">
    <location>
        <begin position="342"/>
        <end position="378"/>
    </location>
</feature>
<feature type="domain" description="Fork-head" evidence="6">
    <location>
        <begin position="209"/>
        <end position="303"/>
    </location>
</feature>
<dbReference type="InterPro" id="IPR036388">
    <property type="entry name" value="WH-like_DNA-bd_sf"/>
</dbReference>
<evidence type="ECO:0000256" key="4">
    <source>
        <dbReference type="PROSITE-ProRule" id="PRU00089"/>
    </source>
</evidence>
<dbReference type="CDD" id="cd00059">
    <property type="entry name" value="FH_FOX"/>
    <property type="match status" value="1"/>
</dbReference>
<evidence type="ECO:0000313" key="7">
    <source>
        <dbReference type="EMBL" id="ORY69939.1"/>
    </source>
</evidence>
<evidence type="ECO:0000259" key="6">
    <source>
        <dbReference type="PROSITE" id="PS50039"/>
    </source>
</evidence>
<dbReference type="PRINTS" id="PR00053">
    <property type="entry name" value="FORKHEAD"/>
</dbReference>
<feature type="compositionally biased region" description="Polar residues" evidence="5">
    <location>
        <begin position="451"/>
        <end position="469"/>
    </location>
</feature>
<feature type="region of interest" description="Disordered" evidence="5">
    <location>
        <begin position="734"/>
        <end position="758"/>
    </location>
</feature>
<dbReference type="EMBL" id="MCFJ01000002">
    <property type="protein sequence ID" value="ORY69939.1"/>
    <property type="molecule type" value="Genomic_DNA"/>
</dbReference>
<dbReference type="SMART" id="SM00339">
    <property type="entry name" value="FH"/>
    <property type="match status" value="1"/>
</dbReference>
<proteinExistence type="predicted"/>
<dbReference type="SUPFAM" id="SSF46785">
    <property type="entry name" value="Winged helix' DNA-binding domain"/>
    <property type="match status" value="1"/>
</dbReference>
<evidence type="ECO:0000256" key="2">
    <source>
        <dbReference type="ARBA" id="ARBA00023125"/>
    </source>
</evidence>
<reference evidence="7 8" key="1">
    <citation type="submission" date="2016-07" db="EMBL/GenBank/DDBJ databases">
        <title>Pervasive Adenine N6-methylation of Active Genes in Fungi.</title>
        <authorList>
            <consortium name="DOE Joint Genome Institute"/>
            <person name="Mondo S.J."/>
            <person name="Dannebaum R.O."/>
            <person name="Kuo R.C."/>
            <person name="Labutti K."/>
            <person name="Haridas S."/>
            <person name="Kuo A."/>
            <person name="Salamov A."/>
            <person name="Ahrendt S.R."/>
            <person name="Lipzen A."/>
            <person name="Sullivan W."/>
            <person name="Andreopoulos W.B."/>
            <person name="Clum A."/>
            <person name="Lindquist E."/>
            <person name="Daum C."/>
            <person name="Ramamoorthy G.K."/>
            <person name="Gryganskyi A."/>
            <person name="Culley D."/>
            <person name="Magnuson J.K."/>
            <person name="James T.Y."/>
            <person name="O'Malley M.A."/>
            <person name="Stajich J.E."/>
            <person name="Spatafora J.W."/>
            <person name="Visel A."/>
            <person name="Grigoriev I.V."/>
        </authorList>
    </citation>
    <scope>NUCLEOTIDE SEQUENCE [LARGE SCALE GENOMIC DNA]</scope>
    <source>
        <strain evidence="7 8">CBS 129021</strain>
    </source>
</reference>
<dbReference type="RefSeq" id="XP_040719889.1">
    <property type="nucleotide sequence ID" value="XM_040865803.1"/>
</dbReference>
<dbReference type="PANTHER" id="PTHR11829:SF343">
    <property type="entry name" value="FORK-HEAD DOMAIN-CONTAINING PROTEIN"/>
    <property type="match status" value="1"/>
</dbReference>